<dbReference type="SMART" id="SM00062">
    <property type="entry name" value="PBPb"/>
    <property type="match status" value="1"/>
</dbReference>
<comment type="similarity">
    <text evidence="2">Belongs to the bacterial solute-binding protein SsuA/TauA family.</text>
</comment>
<comment type="subcellular location">
    <subcellularLocation>
        <location evidence="1">Periplasm</location>
    </subcellularLocation>
</comment>
<dbReference type="SUPFAM" id="SSF53850">
    <property type="entry name" value="Periplasmic binding protein-like II"/>
    <property type="match status" value="1"/>
</dbReference>
<dbReference type="Gene3D" id="3.40.190.10">
    <property type="entry name" value="Periplasmic binding protein-like II"/>
    <property type="match status" value="2"/>
</dbReference>
<sequence>MSHRFSRRAVSRLVAPLLAVALGCAAVACSAGDDRVTLRVGDQTGMTESRLKAAGLLDDVPYRIEWSQFPAALPLHEALRAGAVDIGGAADSPTVAAIAGGSKIKAVAAWSNGGTGTYILVPRDSTIRTVADLKGKRVSPTTRGSVAHYLLLGALKRAGLKPGDVQMNFLAPADANAAFSTGRLDAWVTWGVFAARARGQQGARVLLGGQGINAGLYVLSATDTALGDPEKVKAMADFADRVDKGFAWGRRAPSAYTDWFARFAGQPRSVAAQVQPEDAAYRRVPMDDAFAAELQKTHDTWVEVGLFTGRHDLRRFVFRQSGEPPVVPSQE</sequence>
<feature type="domain" description="Solute-binding protein family 3/N-terminal" evidence="6">
    <location>
        <begin position="37"/>
        <end position="262"/>
    </location>
</feature>
<evidence type="ECO:0000256" key="4">
    <source>
        <dbReference type="ARBA" id="ARBA00022729"/>
    </source>
</evidence>
<evidence type="ECO:0000313" key="7">
    <source>
        <dbReference type="EMBL" id="GAA4135207.1"/>
    </source>
</evidence>
<dbReference type="PROSITE" id="PS51257">
    <property type="entry name" value="PROKAR_LIPOPROTEIN"/>
    <property type="match status" value="1"/>
</dbReference>
<dbReference type="InterPro" id="IPR015168">
    <property type="entry name" value="SsuA/THI5"/>
</dbReference>
<name>A0ABP7YF39_9ACTN</name>
<dbReference type="PANTHER" id="PTHR30024">
    <property type="entry name" value="ALIPHATIC SULFONATES-BINDING PROTEIN-RELATED"/>
    <property type="match status" value="1"/>
</dbReference>
<evidence type="ECO:0000259" key="6">
    <source>
        <dbReference type="SMART" id="SM00062"/>
    </source>
</evidence>
<dbReference type="InterPro" id="IPR001638">
    <property type="entry name" value="Solute-binding_3/MltF_N"/>
</dbReference>
<evidence type="ECO:0000256" key="2">
    <source>
        <dbReference type="ARBA" id="ARBA00010742"/>
    </source>
</evidence>
<comment type="caution">
    <text evidence="7">The sequence shown here is derived from an EMBL/GenBank/DDBJ whole genome shotgun (WGS) entry which is preliminary data.</text>
</comment>
<dbReference type="PANTHER" id="PTHR30024:SF48">
    <property type="entry name" value="ABC TRANSPORTER SUBSTRATE-BINDING PROTEIN"/>
    <property type="match status" value="1"/>
</dbReference>
<accession>A0ABP7YF39</accession>
<keyword evidence="3" id="KW-0813">Transport</keyword>
<evidence type="ECO:0000256" key="3">
    <source>
        <dbReference type="ARBA" id="ARBA00022448"/>
    </source>
</evidence>
<dbReference type="CDD" id="cd13558">
    <property type="entry name" value="PBP2_SsuA_like_2"/>
    <property type="match status" value="1"/>
</dbReference>
<reference evidence="8" key="1">
    <citation type="journal article" date="2019" name="Int. J. Syst. Evol. Microbiol.">
        <title>The Global Catalogue of Microorganisms (GCM) 10K type strain sequencing project: providing services to taxonomists for standard genome sequencing and annotation.</title>
        <authorList>
            <consortium name="The Broad Institute Genomics Platform"/>
            <consortium name="The Broad Institute Genome Sequencing Center for Infectious Disease"/>
            <person name="Wu L."/>
            <person name="Ma J."/>
        </authorList>
    </citation>
    <scope>NUCLEOTIDE SEQUENCE [LARGE SCALE GENOMIC DNA]</scope>
    <source>
        <strain evidence="8">JCM 17316</strain>
    </source>
</reference>
<proteinExistence type="inferred from homology"/>
<feature type="signal peptide" evidence="5">
    <location>
        <begin position="1"/>
        <end position="31"/>
    </location>
</feature>
<evidence type="ECO:0000256" key="5">
    <source>
        <dbReference type="SAM" id="SignalP"/>
    </source>
</evidence>
<dbReference type="EMBL" id="BAABDO010000017">
    <property type="protein sequence ID" value="GAA4135207.1"/>
    <property type="molecule type" value="Genomic_DNA"/>
</dbReference>
<feature type="chain" id="PRO_5045274572" evidence="5">
    <location>
        <begin position="32"/>
        <end position="331"/>
    </location>
</feature>
<keyword evidence="8" id="KW-1185">Reference proteome</keyword>
<evidence type="ECO:0000256" key="1">
    <source>
        <dbReference type="ARBA" id="ARBA00004418"/>
    </source>
</evidence>
<gene>
    <name evidence="7" type="ORF">GCM10022416_17600</name>
</gene>
<evidence type="ECO:0000313" key="8">
    <source>
        <dbReference type="Proteomes" id="UP001500266"/>
    </source>
</evidence>
<protein>
    <submittedName>
        <fullName evidence="7">ABC transporter substrate-binding protein</fullName>
    </submittedName>
</protein>
<dbReference type="Proteomes" id="UP001500266">
    <property type="component" value="Unassembled WGS sequence"/>
</dbReference>
<dbReference type="InterPro" id="IPR010067">
    <property type="entry name" value="ABC_SsuA_sub-bd"/>
</dbReference>
<keyword evidence="4 5" id="KW-0732">Signal</keyword>
<dbReference type="RefSeq" id="WP_345019229.1">
    <property type="nucleotide sequence ID" value="NZ_BAABDO010000017.1"/>
</dbReference>
<dbReference type="NCBIfam" id="TIGR01728">
    <property type="entry name" value="SsuA_fam"/>
    <property type="match status" value="1"/>
</dbReference>
<dbReference type="Pfam" id="PF09084">
    <property type="entry name" value="NMT1"/>
    <property type="match status" value="1"/>
</dbReference>
<organism evidence="7 8">
    <name type="scientific">Actinomadura keratinilytica</name>
    <dbReference type="NCBI Taxonomy" id="547461"/>
    <lineage>
        <taxon>Bacteria</taxon>
        <taxon>Bacillati</taxon>
        <taxon>Actinomycetota</taxon>
        <taxon>Actinomycetes</taxon>
        <taxon>Streptosporangiales</taxon>
        <taxon>Thermomonosporaceae</taxon>
        <taxon>Actinomadura</taxon>
    </lineage>
</organism>